<dbReference type="GO" id="GO:0004364">
    <property type="term" value="F:glutathione transferase activity"/>
    <property type="evidence" value="ECO:0007669"/>
    <property type="project" value="UniProtKB-EC"/>
</dbReference>
<dbReference type="PANTHER" id="PTHR44051:SF9">
    <property type="entry name" value="GLUTATHIONE S-TRANSFERASE 1"/>
    <property type="match status" value="1"/>
</dbReference>
<dbReference type="GO" id="GO:0005737">
    <property type="term" value="C:cytoplasm"/>
    <property type="evidence" value="ECO:0007669"/>
    <property type="project" value="UniProtKB-ARBA"/>
</dbReference>
<dbReference type="InterPro" id="IPR010987">
    <property type="entry name" value="Glutathione-S-Trfase_C-like"/>
</dbReference>
<evidence type="ECO:0000256" key="3">
    <source>
        <dbReference type="ARBA" id="ARBA00022679"/>
    </source>
</evidence>
<dbReference type="InterPro" id="IPR040079">
    <property type="entry name" value="Glutathione_S-Trfase"/>
</dbReference>
<dbReference type="EMBL" id="SOZI01000044">
    <property type="protein sequence ID" value="TNY21384.1"/>
    <property type="molecule type" value="Genomic_DNA"/>
</dbReference>
<dbReference type="SUPFAM" id="SSF47616">
    <property type="entry name" value="GST C-terminal domain-like"/>
    <property type="match status" value="1"/>
</dbReference>
<evidence type="ECO:0000259" key="6">
    <source>
        <dbReference type="PROSITE" id="PS50404"/>
    </source>
</evidence>
<feature type="domain" description="GST C-terminal" evidence="7">
    <location>
        <begin position="96"/>
        <end position="234"/>
    </location>
</feature>
<gene>
    <name evidence="8" type="ORF">DMC30DRAFT_363366</name>
</gene>
<dbReference type="CDD" id="cd03189">
    <property type="entry name" value="GST_C_GTT1_like"/>
    <property type="match status" value="1"/>
</dbReference>
<dbReference type="Proteomes" id="UP000311382">
    <property type="component" value="Unassembled WGS sequence"/>
</dbReference>
<name>A0A5C5FZ81_9BASI</name>
<dbReference type="SFLD" id="SFLDG01150">
    <property type="entry name" value="Main.1:_Beta-like"/>
    <property type="match status" value="1"/>
</dbReference>
<dbReference type="PANTHER" id="PTHR44051">
    <property type="entry name" value="GLUTATHIONE S-TRANSFERASE-RELATED"/>
    <property type="match status" value="1"/>
</dbReference>
<dbReference type="Gene3D" id="3.40.30.10">
    <property type="entry name" value="Glutaredoxin"/>
    <property type="match status" value="1"/>
</dbReference>
<feature type="domain" description="GST N-terminal" evidence="6">
    <location>
        <begin position="2"/>
        <end position="88"/>
    </location>
</feature>
<evidence type="ECO:0000313" key="8">
    <source>
        <dbReference type="EMBL" id="TNY21384.1"/>
    </source>
</evidence>
<evidence type="ECO:0000313" key="9">
    <source>
        <dbReference type="Proteomes" id="UP000311382"/>
    </source>
</evidence>
<dbReference type="EC" id="2.5.1.18" evidence="2"/>
<dbReference type="PROSITE" id="PS50405">
    <property type="entry name" value="GST_CTER"/>
    <property type="match status" value="1"/>
</dbReference>
<organism evidence="8 9">
    <name type="scientific">Rhodotorula diobovata</name>
    <dbReference type="NCBI Taxonomy" id="5288"/>
    <lineage>
        <taxon>Eukaryota</taxon>
        <taxon>Fungi</taxon>
        <taxon>Dikarya</taxon>
        <taxon>Basidiomycota</taxon>
        <taxon>Pucciniomycotina</taxon>
        <taxon>Microbotryomycetes</taxon>
        <taxon>Sporidiobolales</taxon>
        <taxon>Sporidiobolaceae</taxon>
        <taxon>Rhodotorula</taxon>
    </lineage>
</organism>
<protein>
    <recommendedName>
        <fullName evidence="2">glutathione transferase</fullName>
        <ecNumber evidence="2">2.5.1.18</ecNumber>
    </recommendedName>
</protein>
<keyword evidence="3 8" id="KW-0808">Transferase</keyword>
<dbReference type="PROSITE" id="PS50404">
    <property type="entry name" value="GST_NTER"/>
    <property type="match status" value="1"/>
</dbReference>
<dbReference type="InterPro" id="IPR036282">
    <property type="entry name" value="Glutathione-S-Trfase_C_sf"/>
</dbReference>
<reference evidence="8 9" key="1">
    <citation type="submission" date="2019-03" db="EMBL/GenBank/DDBJ databases">
        <title>Rhodosporidium diobovatum UCD-FST 08-225 genome sequencing, assembly, and annotation.</title>
        <authorList>
            <person name="Fakankun I.U."/>
            <person name="Fristensky B."/>
            <person name="Levin D.B."/>
        </authorList>
    </citation>
    <scope>NUCLEOTIDE SEQUENCE [LARGE SCALE GENOMIC DNA]</scope>
    <source>
        <strain evidence="8 9">UCD-FST 08-225</strain>
    </source>
</reference>
<dbReference type="SUPFAM" id="SSF52833">
    <property type="entry name" value="Thioredoxin-like"/>
    <property type="match status" value="1"/>
</dbReference>
<dbReference type="SFLD" id="SFLDG00358">
    <property type="entry name" value="Main_(cytGST)"/>
    <property type="match status" value="1"/>
</dbReference>
<evidence type="ECO:0000256" key="5">
    <source>
        <dbReference type="RuleBase" id="RU003494"/>
    </source>
</evidence>
<comment type="catalytic activity">
    <reaction evidence="4">
        <text>RX + glutathione = an S-substituted glutathione + a halide anion + H(+)</text>
        <dbReference type="Rhea" id="RHEA:16437"/>
        <dbReference type="ChEBI" id="CHEBI:15378"/>
        <dbReference type="ChEBI" id="CHEBI:16042"/>
        <dbReference type="ChEBI" id="CHEBI:17792"/>
        <dbReference type="ChEBI" id="CHEBI:57925"/>
        <dbReference type="ChEBI" id="CHEBI:90779"/>
        <dbReference type="EC" id="2.5.1.18"/>
    </reaction>
</comment>
<evidence type="ECO:0000259" key="7">
    <source>
        <dbReference type="PROSITE" id="PS50405"/>
    </source>
</evidence>
<dbReference type="InterPro" id="IPR004045">
    <property type="entry name" value="Glutathione_S-Trfase_N"/>
</dbReference>
<comment type="similarity">
    <text evidence="1 5">Belongs to the GST superfamily.</text>
</comment>
<dbReference type="AlphaFoldDB" id="A0A5C5FZ81"/>
<dbReference type="SFLD" id="SFLDS00019">
    <property type="entry name" value="Glutathione_Transferase_(cytos"/>
    <property type="match status" value="1"/>
</dbReference>
<proteinExistence type="inferred from homology"/>
<sequence>MAPTIVVHWLDDSRAQRILWLLEELGLTYEVKRYTRSTVTNLAPPELREVHPLGKSPVVTITENGKTVTLAESGAIAEFIIERYGERLAIPASSSDLQQRADYIYWLHYAEGSAMGPLMFALVFTAIPKQAPWIARPLVNAITGGAMSQFVIPRLKETFGFVEKSLEGKEFFVGDKLTGADIMMSFIAEGLAVTPLDLTKYPNVTRWHAAIQQRPAYQAAEARGGKNNMERFMK</sequence>
<dbReference type="Pfam" id="PF00043">
    <property type="entry name" value="GST_C"/>
    <property type="match status" value="1"/>
</dbReference>
<evidence type="ECO:0000256" key="4">
    <source>
        <dbReference type="ARBA" id="ARBA00047960"/>
    </source>
</evidence>
<keyword evidence="9" id="KW-1185">Reference proteome</keyword>
<dbReference type="OrthoDB" id="2098326at2759"/>
<accession>A0A5C5FZ81</accession>
<evidence type="ECO:0000256" key="1">
    <source>
        <dbReference type="ARBA" id="ARBA00007409"/>
    </source>
</evidence>
<comment type="caution">
    <text evidence="8">The sequence shown here is derived from an EMBL/GenBank/DDBJ whole genome shotgun (WGS) entry which is preliminary data.</text>
</comment>
<dbReference type="FunFam" id="3.40.30.10:FF:000156">
    <property type="entry name" value="Glutathione S-transferase 1"/>
    <property type="match status" value="1"/>
</dbReference>
<dbReference type="InterPro" id="IPR036249">
    <property type="entry name" value="Thioredoxin-like_sf"/>
</dbReference>
<dbReference type="GO" id="GO:0004602">
    <property type="term" value="F:glutathione peroxidase activity"/>
    <property type="evidence" value="ECO:0007669"/>
    <property type="project" value="UniProtKB-ARBA"/>
</dbReference>
<dbReference type="STRING" id="5288.A0A5C5FZ81"/>
<evidence type="ECO:0000256" key="2">
    <source>
        <dbReference type="ARBA" id="ARBA00012452"/>
    </source>
</evidence>
<dbReference type="CDD" id="cd03046">
    <property type="entry name" value="GST_N_GTT1_like"/>
    <property type="match status" value="1"/>
</dbReference>
<dbReference type="InterPro" id="IPR004046">
    <property type="entry name" value="GST_C"/>
</dbReference>
<dbReference type="Pfam" id="PF02798">
    <property type="entry name" value="GST_N"/>
    <property type="match status" value="1"/>
</dbReference>
<dbReference type="Gene3D" id="1.20.1050.10">
    <property type="match status" value="1"/>
</dbReference>